<evidence type="ECO:0000313" key="2">
    <source>
        <dbReference type="Proteomes" id="UP001590951"/>
    </source>
</evidence>
<dbReference type="EMBL" id="JBHFEH010000002">
    <property type="protein sequence ID" value="KAL2058615.1"/>
    <property type="molecule type" value="Genomic_DNA"/>
</dbReference>
<organism evidence="1 2">
    <name type="scientific">Lepraria finkii</name>
    <dbReference type="NCBI Taxonomy" id="1340010"/>
    <lineage>
        <taxon>Eukaryota</taxon>
        <taxon>Fungi</taxon>
        <taxon>Dikarya</taxon>
        <taxon>Ascomycota</taxon>
        <taxon>Pezizomycotina</taxon>
        <taxon>Lecanoromycetes</taxon>
        <taxon>OSLEUM clade</taxon>
        <taxon>Lecanoromycetidae</taxon>
        <taxon>Lecanorales</taxon>
        <taxon>Lecanorineae</taxon>
        <taxon>Stereocaulaceae</taxon>
        <taxon>Lepraria</taxon>
    </lineage>
</organism>
<gene>
    <name evidence="1" type="ORF">ABVK25_001343</name>
</gene>
<reference evidence="1 2" key="1">
    <citation type="submission" date="2024-09" db="EMBL/GenBank/DDBJ databases">
        <title>Rethinking Asexuality: The Enigmatic Case of Functional Sexual Genes in Lepraria (Stereocaulaceae).</title>
        <authorList>
            <person name="Doellman M."/>
            <person name="Sun Y."/>
            <person name="Barcenas-Pena A."/>
            <person name="Lumbsch H.T."/>
            <person name="Grewe F."/>
        </authorList>
    </citation>
    <scope>NUCLEOTIDE SEQUENCE [LARGE SCALE GENOMIC DNA]</scope>
    <source>
        <strain evidence="1 2">Grewe 0041</strain>
    </source>
</reference>
<name>A0ABR4BLJ3_9LECA</name>
<evidence type="ECO:0000313" key="1">
    <source>
        <dbReference type="EMBL" id="KAL2058615.1"/>
    </source>
</evidence>
<sequence length="126" mass="14705">MGHFLCVNSIVSGAAWPILHVPEYIKNFETYTSTIETTADWKIKWLVCFPFELSMTRLRSTPVVVLFSTHLRYAWSAIPDENTGDNGIGQFIRAIHKLSEEERDRVSQNRDHDSLYTPWRDSIYHM</sequence>
<dbReference type="Proteomes" id="UP001590951">
    <property type="component" value="Unassembled WGS sequence"/>
</dbReference>
<accession>A0ABR4BLJ3</accession>
<proteinExistence type="predicted"/>
<keyword evidence="2" id="KW-1185">Reference proteome</keyword>
<protein>
    <submittedName>
        <fullName evidence="1">Uncharacterized protein</fullName>
    </submittedName>
</protein>
<comment type="caution">
    <text evidence="1">The sequence shown here is derived from an EMBL/GenBank/DDBJ whole genome shotgun (WGS) entry which is preliminary data.</text>
</comment>